<keyword evidence="1" id="KW-0472">Membrane</keyword>
<dbReference type="Proteomes" id="UP000662904">
    <property type="component" value="Chromosome"/>
</dbReference>
<dbReference type="KEGG" id="kme:H0A61_02036"/>
<keyword evidence="1" id="KW-0812">Transmembrane</keyword>
<evidence type="ECO:0000256" key="1">
    <source>
        <dbReference type="SAM" id="Phobius"/>
    </source>
</evidence>
<protein>
    <submittedName>
        <fullName evidence="2">Uncharacterized protein</fullName>
    </submittedName>
</protein>
<dbReference type="RefSeq" id="WP_206707003.1">
    <property type="nucleotide sequence ID" value="NZ_CP059066.1"/>
</dbReference>
<name>A0A8A0RQI6_9FIRM</name>
<keyword evidence="1" id="KW-1133">Transmembrane helix</keyword>
<keyword evidence="3" id="KW-1185">Reference proteome</keyword>
<feature type="transmembrane region" description="Helical" evidence="1">
    <location>
        <begin position="96"/>
        <end position="116"/>
    </location>
</feature>
<evidence type="ECO:0000313" key="2">
    <source>
        <dbReference type="EMBL" id="QSQ09657.1"/>
    </source>
</evidence>
<evidence type="ECO:0000313" key="3">
    <source>
        <dbReference type="Proteomes" id="UP000662904"/>
    </source>
</evidence>
<accession>A0A8A0RQI6</accession>
<proteinExistence type="predicted"/>
<organism evidence="2 3">
    <name type="scientific">Koleobacter methoxysyntrophicus</name>
    <dbReference type="NCBI Taxonomy" id="2751313"/>
    <lineage>
        <taxon>Bacteria</taxon>
        <taxon>Bacillati</taxon>
        <taxon>Bacillota</taxon>
        <taxon>Clostridia</taxon>
        <taxon>Koleobacterales</taxon>
        <taxon>Koleobacteraceae</taxon>
        <taxon>Koleobacter</taxon>
    </lineage>
</organism>
<reference evidence="2" key="1">
    <citation type="submission" date="2020-07" db="EMBL/GenBank/DDBJ databases">
        <title>Koleobacter methoxysyntrophicus gen. nov., sp. nov., a novel anaerobic bacterium isolated from deep subsurface oil field and proposal of Koleobacterales ord. nov. in the phylum Firmicutes.</title>
        <authorList>
            <person name="Sakamoto S."/>
            <person name="Tamaki H."/>
        </authorList>
    </citation>
    <scope>NUCLEOTIDE SEQUENCE</scope>
    <source>
        <strain evidence="2">NRmbB1</strain>
    </source>
</reference>
<dbReference type="AlphaFoldDB" id="A0A8A0RQI6"/>
<dbReference type="EMBL" id="CP059066">
    <property type="protein sequence ID" value="QSQ09657.1"/>
    <property type="molecule type" value="Genomic_DNA"/>
</dbReference>
<sequence>MTTSTTIYYGYDPRPNLSSLSLNVYFSEFFSDKYNYKESKLYYGGYKKGVSLKPSIVEKGHLRWEISTDQMVKDYGKPYEIEPIIKARKKQFSVDIILINLSIGAIMISLITLYILKTNLNKII</sequence>
<gene>
    <name evidence="2" type="ORF">H0A61_02036</name>
</gene>